<dbReference type="Pfam" id="PF00753">
    <property type="entry name" value="Lactamase_B"/>
    <property type="match status" value="1"/>
</dbReference>
<feature type="binding site" evidence="7">
    <location>
        <position position="59"/>
    </location>
    <ligand>
        <name>Zn(2+)</name>
        <dbReference type="ChEBI" id="CHEBI:29105"/>
        <label>2</label>
    </ligand>
</feature>
<comment type="pathway">
    <text evidence="2 7">Secondary metabolite metabolism; methylglyoxal degradation; (R)-lactate from methylglyoxal: step 2/2.</text>
</comment>
<reference evidence="9" key="1">
    <citation type="submission" date="2023-07" db="EMBL/GenBank/DDBJ databases">
        <title>Genome content predicts the carbon catabolic preferences of heterotrophic bacteria.</title>
        <authorList>
            <person name="Gralka M."/>
        </authorList>
    </citation>
    <scope>NUCLEOTIDE SEQUENCE</scope>
    <source>
        <strain evidence="9">I2M16</strain>
    </source>
</reference>
<dbReference type="InterPro" id="IPR017782">
    <property type="entry name" value="Hydroxyacylglutathione_Hdrlase"/>
</dbReference>
<evidence type="ECO:0000256" key="3">
    <source>
        <dbReference type="ARBA" id="ARBA00006759"/>
    </source>
</evidence>
<keyword evidence="6 7" id="KW-0862">Zinc</keyword>
<evidence type="ECO:0000256" key="7">
    <source>
        <dbReference type="HAMAP-Rule" id="MF_01374"/>
    </source>
</evidence>
<evidence type="ECO:0000259" key="8">
    <source>
        <dbReference type="SMART" id="SM00849"/>
    </source>
</evidence>
<accession>A0AAW7XFP5</accession>
<keyword evidence="5 7" id="KW-0378">Hydrolase</keyword>
<comment type="caution">
    <text evidence="9">The sequence shown here is derived from an EMBL/GenBank/DDBJ whole genome shotgun (WGS) entry which is preliminary data.</text>
</comment>
<evidence type="ECO:0000256" key="2">
    <source>
        <dbReference type="ARBA" id="ARBA00004963"/>
    </source>
</evidence>
<name>A0AAW7XFP5_9GAMM</name>
<dbReference type="EC" id="3.1.2.6" evidence="7"/>
<dbReference type="InterPro" id="IPR001279">
    <property type="entry name" value="Metallo-B-lactamas"/>
</dbReference>
<organism evidence="9 10">
    <name type="scientific">Neptunomonas phycophila</name>
    <dbReference type="NCBI Taxonomy" id="1572645"/>
    <lineage>
        <taxon>Bacteria</taxon>
        <taxon>Pseudomonadati</taxon>
        <taxon>Pseudomonadota</taxon>
        <taxon>Gammaproteobacteria</taxon>
        <taxon>Oceanospirillales</taxon>
        <taxon>Oceanospirillaceae</taxon>
        <taxon>Neptunomonas</taxon>
    </lineage>
</organism>
<dbReference type="InterPro" id="IPR035680">
    <property type="entry name" value="Clx_II_MBL"/>
</dbReference>
<evidence type="ECO:0000256" key="4">
    <source>
        <dbReference type="ARBA" id="ARBA00022723"/>
    </source>
</evidence>
<comment type="subunit">
    <text evidence="7">Monomer.</text>
</comment>
<feature type="binding site" evidence="7">
    <location>
        <position position="132"/>
    </location>
    <ligand>
        <name>Zn(2+)</name>
        <dbReference type="ChEBI" id="CHEBI:29105"/>
        <label>2</label>
    </ligand>
</feature>
<dbReference type="NCBIfam" id="TIGR03413">
    <property type="entry name" value="GSH_gloB"/>
    <property type="match status" value="1"/>
</dbReference>
<evidence type="ECO:0000313" key="10">
    <source>
        <dbReference type="Proteomes" id="UP001169862"/>
    </source>
</evidence>
<feature type="binding site" evidence="7">
    <location>
        <position position="170"/>
    </location>
    <ligand>
        <name>Zn(2+)</name>
        <dbReference type="ChEBI" id="CHEBI:29105"/>
        <label>2</label>
    </ligand>
</feature>
<comment type="function">
    <text evidence="7">Thiolesterase that catalyzes the hydrolysis of S-D-lactoyl-glutathione to form glutathione and D-lactic acid.</text>
</comment>
<dbReference type="PIRSF" id="PIRSF005457">
    <property type="entry name" value="Glx"/>
    <property type="match status" value="1"/>
</dbReference>
<dbReference type="CDD" id="cd07723">
    <property type="entry name" value="hydroxyacylglutathione_hydrolase_MBL-fold"/>
    <property type="match status" value="1"/>
</dbReference>
<comment type="similarity">
    <text evidence="3 7">Belongs to the metallo-beta-lactamase superfamily. Glyoxalase II family.</text>
</comment>
<dbReference type="GO" id="GO:0019243">
    <property type="term" value="P:methylglyoxal catabolic process to D-lactate via S-lactoyl-glutathione"/>
    <property type="evidence" value="ECO:0007669"/>
    <property type="project" value="UniProtKB-UniRule"/>
</dbReference>
<dbReference type="GO" id="GO:0046872">
    <property type="term" value="F:metal ion binding"/>
    <property type="evidence" value="ECO:0007669"/>
    <property type="project" value="UniProtKB-KW"/>
</dbReference>
<gene>
    <name evidence="7 9" type="primary">gloB</name>
    <name evidence="9" type="ORF">Q4490_00800</name>
</gene>
<keyword evidence="4 7" id="KW-0479">Metal-binding</keyword>
<dbReference type="SMART" id="SM00849">
    <property type="entry name" value="Lactamase_B"/>
    <property type="match status" value="1"/>
</dbReference>
<dbReference type="HAMAP" id="MF_01374">
    <property type="entry name" value="Glyoxalase_2"/>
    <property type="match status" value="1"/>
</dbReference>
<protein>
    <recommendedName>
        <fullName evidence="7">Hydroxyacylglutathione hydrolase</fullName>
        <ecNumber evidence="7">3.1.2.6</ecNumber>
    </recommendedName>
    <alternativeName>
        <fullName evidence="7">Glyoxalase II</fullName>
        <shortName evidence="7">Glx II</shortName>
    </alternativeName>
</protein>
<evidence type="ECO:0000256" key="1">
    <source>
        <dbReference type="ARBA" id="ARBA00001623"/>
    </source>
</evidence>
<dbReference type="InterPro" id="IPR032282">
    <property type="entry name" value="HAGH_C"/>
</dbReference>
<feature type="binding site" evidence="7">
    <location>
        <position position="60"/>
    </location>
    <ligand>
        <name>Zn(2+)</name>
        <dbReference type="ChEBI" id="CHEBI:29105"/>
        <label>2</label>
    </ligand>
</feature>
<evidence type="ECO:0000313" key="9">
    <source>
        <dbReference type="EMBL" id="MDO6452089.1"/>
    </source>
</evidence>
<feature type="binding site" evidence="7">
    <location>
        <position position="111"/>
    </location>
    <ligand>
        <name>Zn(2+)</name>
        <dbReference type="ChEBI" id="CHEBI:29105"/>
        <label>1</label>
    </ligand>
</feature>
<dbReference type="SUPFAM" id="SSF56281">
    <property type="entry name" value="Metallo-hydrolase/oxidoreductase"/>
    <property type="match status" value="1"/>
</dbReference>
<dbReference type="Gene3D" id="3.60.15.10">
    <property type="entry name" value="Ribonuclease Z/Hydroxyacylglutathione hydrolase-like"/>
    <property type="match status" value="1"/>
</dbReference>
<dbReference type="InterPro" id="IPR036866">
    <property type="entry name" value="RibonucZ/Hydroxyglut_hydro"/>
</dbReference>
<dbReference type="EMBL" id="JAUOPG010000001">
    <property type="protein sequence ID" value="MDO6452089.1"/>
    <property type="molecule type" value="Genomic_DNA"/>
</dbReference>
<comment type="cofactor">
    <cofactor evidence="7">
        <name>Zn(2+)</name>
        <dbReference type="ChEBI" id="CHEBI:29105"/>
    </cofactor>
    <text evidence="7">Binds 2 Zn(2+) ions per subunit.</text>
</comment>
<dbReference type="GO" id="GO:0004416">
    <property type="term" value="F:hydroxyacylglutathione hydrolase activity"/>
    <property type="evidence" value="ECO:0007669"/>
    <property type="project" value="UniProtKB-UniRule"/>
</dbReference>
<dbReference type="Proteomes" id="UP001169862">
    <property type="component" value="Unassembled WGS sequence"/>
</dbReference>
<sequence>MLTVKPLAAFTDNYIWLLKHDDGKHCVVVDPGDANVVIDELTKESLILNGILITHHHNDHTGGVDELKSRYKVPVYGPENSPYKGITQTLSDGDTLMILNESFKVLAVPGHTLDHIAFYTNSPQTPKLFCGDTLFLAGCGRLFEGSPAQMLTAMDKFRELPPKTEVYCTHEYSVANLAFANAVEPNNGKITQTLNQCKKLREQNKPTLPSSIEQELAINPFMRTRKPSVVASAKAYKEVSNMDEVAVFSAIREWKNSY</sequence>
<dbReference type="AlphaFoldDB" id="A0AAW7XFP5"/>
<dbReference type="Pfam" id="PF16123">
    <property type="entry name" value="HAGH_C"/>
    <property type="match status" value="1"/>
</dbReference>
<dbReference type="InterPro" id="IPR050110">
    <property type="entry name" value="Glyoxalase_II_hydrolase"/>
</dbReference>
<feature type="domain" description="Metallo-beta-lactamase" evidence="8">
    <location>
        <begin position="12"/>
        <end position="170"/>
    </location>
</feature>
<feature type="binding site" evidence="7">
    <location>
        <position position="55"/>
    </location>
    <ligand>
        <name>Zn(2+)</name>
        <dbReference type="ChEBI" id="CHEBI:29105"/>
        <label>1</label>
    </ligand>
</feature>
<dbReference type="PANTHER" id="PTHR43705">
    <property type="entry name" value="HYDROXYACYLGLUTATHIONE HYDROLASE"/>
    <property type="match status" value="1"/>
</dbReference>
<comment type="catalytic activity">
    <reaction evidence="1 7">
        <text>an S-(2-hydroxyacyl)glutathione + H2O = a 2-hydroxy carboxylate + glutathione + H(+)</text>
        <dbReference type="Rhea" id="RHEA:21864"/>
        <dbReference type="ChEBI" id="CHEBI:15377"/>
        <dbReference type="ChEBI" id="CHEBI:15378"/>
        <dbReference type="ChEBI" id="CHEBI:57925"/>
        <dbReference type="ChEBI" id="CHEBI:58896"/>
        <dbReference type="ChEBI" id="CHEBI:71261"/>
        <dbReference type="EC" id="3.1.2.6"/>
    </reaction>
</comment>
<evidence type="ECO:0000256" key="5">
    <source>
        <dbReference type="ARBA" id="ARBA00022801"/>
    </source>
</evidence>
<dbReference type="PANTHER" id="PTHR43705:SF1">
    <property type="entry name" value="HYDROXYACYLGLUTATHIONE HYDROLASE GLOB"/>
    <property type="match status" value="1"/>
</dbReference>
<proteinExistence type="inferred from homology"/>
<evidence type="ECO:0000256" key="6">
    <source>
        <dbReference type="ARBA" id="ARBA00022833"/>
    </source>
</evidence>
<feature type="binding site" evidence="7">
    <location>
        <position position="132"/>
    </location>
    <ligand>
        <name>Zn(2+)</name>
        <dbReference type="ChEBI" id="CHEBI:29105"/>
        <label>1</label>
    </ligand>
</feature>
<dbReference type="RefSeq" id="WP_303548085.1">
    <property type="nucleotide sequence ID" value="NZ_JAUOPG010000001.1"/>
</dbReference>
<feature type="binding site" evidence="7">
    <location>
        <position position="57"/>
    </location>
    <ligand>
        <name>Zn(2+)</name>
        <dbReference type="ChEBI" id="CHEBI:29105"/>
        <label>1</label>
    </ligand>
</feature>